<keyword evidence="9" id="KW-1185">Reference proteome</keyword>
<dbReference type="OrthoDB" id="9807363at2"/>
<dbReference type="GO" id="GO:0003735">
    <property type="term" value="F:structural constituent of ribosome"/>
    <property type="evidence" value="ECO:0007669"/>
    <property type="project" value="InterPro"/>
</dbReference>
<evidence type="ECO:0000256" key="4">
    <source>
        <dbReference type="ARBA" id="ARBA00035178"/>
    </source>
</evidence>
<evidence type="ECO:0000313" key="9">
    <source>
        <dbReference type="Proteomes" id="UP000245711"/>
    </source>
</evidence>
<keyword evidence="3 5" id="KW-0687">Ribonucleoprotein</keyword>
<dbReference type="Proteomes" id="UP001185863">
    <property type="component" value="Unassembled WGS sequence"/>
</dbReference>
<dbReference type="InterPro" id="IPR011332">
    <property type="entry name" value="Ribosomal_zn-bd"/>
</dbReference>
<dbReference type="KEGG" id="roz:CBI38_23210"/>
<evidence type="ECO:0000256" key="1">
    <source>
        <dbReference type="ARBA" id="ARBA00008560"/>
    </source>
</evidence>
<dbReference type="Proteomes" id="UP000245711">
    <property type="component" value="Chromosome"/>
</dbReference>
<dbReference type="GO" id="GO:0006412">
    <property type="term" value="P:translation"/>
    <property type="evidence" value="ECO:0007669"/>
    <property type="project" value="UniProtKB-UniRule"/>
</dbReference>
<comment type="similarity">
    <text evidence="1 5">Belongs to the bacterial ribosomal protein bL32 family.</text>
</comment>
<evidence type="ECO:0000256" key="5">
    <source>
        <dbReference type="HAMAP-Rule" id="MF_00340"/>
    </source>
</evidence>
<dbReference type="NCBIfam" id="TIGR01031">
    <property type="entry name" value="rpmF_bact"/>
    <property type="match status" value="1"/>
</dbReference>
<feature type="region of interest" description="Disordered" evidence="6">
    <location>
        <begin position="1"/>
        <end position="21"/>
    </location>
</feature>
<keyword evidence="2 5" id="KW-0689">Ribosomal protein</keyword>
<evidence type="ECO:0000256" key="2">
    <source>
        <dbReference type="ARBA" id="ARBA00022980"/>
    </source>
</evidence>
<dbReference type="EMBL" id="JAWLUP010000005">
    <property type="protein sequence ID" value="MDV7263821.1"/>
    <property type="molecule type" value="Genomic_DNA"/>
</dbReference>
<dbReference type="AlphaFoldDB" id="A0A2S2BZK8"/>
<gene>
    <name evidence="5 8" type="primary">rpmF</name>
    <name evidence="7" type="ORF">CBI38_23210</name>
    <name evidence="8" type="ORF">R4315_04505</name>
</gene>
<proteinExistence type="inferred from homology"/>
<feature type="compositionally biased region" description="Basic residues" evidence="6">
    <location>
        <begin position="1"/>
        <end position="19"/>
    </location>
</feature>
<dbReference type="HAMAP" id="MF_00340">
    <property type="entry name" value="Ribosomal_bL32"/>
    <property type="match status" value="1"/>
</dbReference>
<dbReference type="EMBL" id="CP021354">
    <property type="protein sequence ID" value="AWK74029.1"/>
    <property type="molecule type" value="Genomic_DNA"/>
</dbReference>
<name>A0A2S2BZK8_9NOCA</name>
<organism evidence="7 9">
    <name type="scientific">Rhodococcus oxybenzonivorans</name>
    <dbReference type="NCBI Taxonomy" id="1990687"/>
    <lineage>
        <taxon>Bacteria</taxon>
        <taxon>Bacillati</taxon>
        <taxon>Actinomycetota</taxon>
        <taxon>Actinomycetes</taxon>
        <taxon>Mycobacteriales</taxon>
        <taxon>Nocardiaceae</taxon>
        <taxon>Rhodococcus</taxon>
    </lineage>
</organism>
<reference evidence="8" key="2">
    <citation type="submission" date="2023-10" db="EMBL/GenBank/DDBJ databases">
        <title>Development of a sustainable strategy for remediation of hydrocarbon-contaminated territories based on the waste exchange concept.</title>
        <authorList>
            <person name="Krivoruchko A."/>
        </authorList>
    </citation>
    <scope>NUCLEOTIDE SEQUENCE</scope>
    <source>
        <strain evidence="8">IEGM 68</strain>
    </source>
</reference>
<evidence type="ECO:0000256" key="6">
    <source>
        <dbReference type="SAM" id="MobiDB-lite"/>
    </source>
</evidence>
<dbReference type="GO" id="GO:0015934">
    <property type="term" value="C:large ribosomal subunit"/>
    <property type="evidence" value="ECO:0007669"/>
    <property type="project" value="InterPro"/>
</dbReference>
<evidence type="ECO:0000256" key="3">
    <source>
        <dbReference type="ARBA" id="ARBA00023274"/>
    </source>
</evidence>
<protein>
    <recommendedName>
        <fullName evidence="4 5">Large ribosomal subunit protein bL32</fullName>
    </recommendedName>
</protein>
<dbReference type="SUPFAM" id="SSF57829">
    <property type="entry name" value="Zn-binding ribosomal proteins"/>
    <property type="match status" value="1"/>
</dbReference>
<reference evidence="7 9" key="1">
    <citation type="submission" date="2017-05" db="EMBL/GenBank/DDBJ databases">
        <title>Isolation of Rhodococcus sp. S2-17 biodegrading of BP-3.</title>
        <authorList>
            <person name="Lee Y."/>
            <person name="Kim K.H."/>
            <person name="Chun B.H."/>
            <person name="Jung H.S."/>
            <person name="Jeon C.O."/>
        </authorList>
    </citation>
    <scope>NUCLEOTIDE SEQUENCE [LARGE SCALE GENOMIC DNA]</scope>
    <source>
        <strain evidence="7 9">S2-17</strain>
    </source>
</reference>
<accession>A0A2S2BZK8</accession>
<sequence>MAVPKRKMSRSNTRSRRSQWKAQVPELVEVTVGGTTHRVPRRLVKAVKLGLLDPADR</sequence>
<dbReference type="Pfam" id="PF01783">
    <property type="entry name" value="Ribosomal_L32p"/>
    <property type="match status" value="1"/>
</dbReference>
<evidence type="ECO:0000313" key="8">
    <source>
        <dbReference type="EMBL" id="MDV7263821.1"/>
    </source>
</evidence>
<dbReference type="InterPro" id="IPR002677">
    <property type="entry name" value="Ribosomal_bL32"/>
</dbReference>
<evidence type="ECO:0000313" key="7">
    <source>
        <dbReference type="EMBL" id="AWK74029.1"/>
    </source>
</evidence>
<dbReference type="RefSeq" id="WP_109332604.1">
    <property type="nucleotide sequence ID" value="NZ_CP021354.1"/>
</dbReference>